<comment type="caution">
    <text evidence="1">The sequence shown here is derived from an EMBL/GenBank/DDBJ whole genome shotgun (WGS) entry which is preliminary data.</text>
</comment>
<evidence type="ECO:0000313" key="1">
    <source>
        <dbReference type="EMBL" id="KAF7296236.1"/>
    </source>
</evidence>
<dbReference type="EMBL" id="JACAZE010000017">
    <property type="protein sequence ID" value="KAF7296236.1"/>
    <property type="molecule type" value="Genomic_DNA"/>
</dbReference>
<dbReference type="Proteomes" id="UP000613580">
    <property type="component" value="Unassembled WGS sequence"/>
</dbReference>
<reference evidence="1" key="1">
    <citation type="submission" date="2020-05" db="EMBL/GenBank/DDBJ databases">
        <title>Mycena genomes resolve the evolution of fungal bioluminescence.</title>
        <authorList>
            <person name="Tsai I.J."/>
        </authorList>
    </citation>
    <scope>NUCLEOTIDE SEQUENCE</scope>
    <source>
        <strain evidence="1">110903Hualien_Pintung</strain>
    </source>
</reference>
<sequence length="313" mass="34565">MLLDSAARLCFRALPPDRRGAPSHSGLDLVHSLTASVDSLDSALDAAATAVTDAGRLLSSIKVPEEEPKARARRSRTRTNAAFKEVVENVRTVSTDEVEYDSEHHFVNSLALCDTLVQTLTLLAVVCHITIGISARSCDFIVAIVGKMIRLAMGTASSNLQPNPKQEDILKQLPTSLEGALRRFKLDPKTVVYAVGIAFYQPWVEYDVATCHPDYRLKNPAKEIPQIRRLHLQLTQPVLPHDQTDEAMPPADSLAPIAITTEKLRGNLKLSKVSALRFVAHSLGIDLTGITGNLKKPYIDRLVSWRYMKPPYR</sequence>
<accession>A0A8H6VY86</accession>
<evidence type="ECO:0000313" key="2">
    <source>
        <dbReference type="Proteomes" id="UP000613580"/>
    </source>
</evidence>
<name>A0A8H6VY86_MYCCL</name>
<proteinExistence type="predicted"/>
<protein>
    <submittedName>
        <fullName evidence="1">Uncharacterized protein</fullName>
    </submittedName>
</protein>
<dbReference type="OrthoDB" id="3253623at2759"/>
<organism evidence="1 2">
    <name type="scientific">Mycena chlorophos</name>
    <name type="common">Agaric fungus</name>
    <name type="synonym">Agaricus chlorophos</name>
    <dbReference type="NCBI Taxonomy" id="658473"/>
    <lineage>
        <taxon>Eukaryota</taxon>
        <taxon>Fungi</taxon>
        <taxon>Dikarya</taxon>
        <taxon>Basidiomycota</taxon>
        <taxon>Agaricomycotina</taxon>
        <taxon>Agaricomycetes</taxon>
        <taxon>Agaricomycetidae</taxon>
        <taxon>Agaricales</taxon>
        <taxon>Marasmiineae</taxon>
        <taxon>Mycenaceae</taxon>
        <taxon>Mycena</taxon>
    </lineage>
</organism>
<gene>
    <name evidence="1" type="ORF">HMN09_01092600</name>
</gene>
<dbReference type="AlphaFoldDB" id="A0A8H6VY86"/>
<keyword evidence="2" id="KW-1185">Reference proteome</keyword>